<dbReference type="RefSeq" id="WP_021817706.1">
    <property type="nucleotide sequence ID" value="NZ_AVBC01000016.1"/>
</dbReference>
<sequence length="76" mass="8475">MTKCDLGSSRFILISQQRENQSLIDQLPEEISVEGKQVTASVLGEYAGMQGEYMLIVDEFKNVQPGSCHLEDALVR</sequence>
<dbReference type="AlphaFoldDB" id="W1NAQ8"/>
<dbReference type="Proteomes" id="UP000019113">
    <property type="component" value="Unassembled WGS sequence"/>
</dbReference>
<organism evidence="1 2">
    <name type="scientific">Halomonas huangheensis</name>
    <dbReference type="NCBI Taxonomy" id="1178482"/>
    <lineage>
        <taxon>Bacteria</taxon>
        <taxon>Pseudomonadati</taxon>
        <taxon>Pseudomonadota</taxon>
        <taxon>Gammaproteobacteria</taxon>
        <taxon>Oceanospirillales</taxon>
        <taxon>Halomonadaceae</taxon>
        <taxon>Halomonas</taxon>
    </lineage>
</organism>
<evidence type="ECO:0000313" key="1">
    <source>
        <dbReference type="EMBL" id="ERL52647.1"/>
    </source>
</evidence>
<comment type="caution">
    <text evidence="1">The sequence shown here is derived from an EMBL/GenBank/DDBJ whole genome shotgun (WGS) entry which is preliminary data.</text>
</comment>
<dbReference type="KEGG" id="hhu:AR456_09165"/>
<proteinExistence type="predicted"/>
<dbReference type="STRING" id="1178482.AR456_09165"/>
<keyword evidence="2" id="KW-1185">Reference proteome</keyword>
<evidence type="ECO:0000313" key="2">
    <source>
        <dbReference type="Proteomes" id="UP000019113"/>
    </source>
</evidence>
<gene>
    <name evidence="1" type="ORF">BJB45_18890</name>
</gene>
<name>W1NAQ8_9GAMM</name>
<dbReference type="PATRIC" id="fig|1178482.3.peg.766"/>
<dbReference type="EMBL" id="AVBC01000016">
    <property type="protein sequence ID" value="ERL52647.1"/>
    <property type="molecule type" value="Genomic_DNA"/>
</dbReference>
<reference evidence="1 2" key="1">
    <citation type="submission" date="2013-08" db="EMBL/GenBank/DDBJ databases">
        <title>draft genome of Halomonas huanghegensis, strain BJGMM-B45T.</title>
        <authorList>
            <person name="Miao C."/>
            <person name="Wan Y."/>
            <person name="Jin W."/>
        </authorList>
    </citation>
    <scope>NUCLEOTIDE SEQUENCE [LARGE SCALE GENOMIC DNA]</scope>
    <source>
        <strain evidence="1 2">BJGMM-B45</strain>
    </source>
</reference>
<protein>
    <submittedName>
        <fullName evidence="1">Uncharacterized protein</fullName>
    </submittedName>
</protein>
<accession>W1NAQ8</accession>